<sequence length="47" mass="5352">MSERAVPFYCPYCGDEDLVPFEGDGTWYCRACARKFRVTFLGIGAPR</sequence>
<dbReference type="EMBL" id="BAAATZ010000012">
    <property type="protein sequence ID" value="GAA2727291.1"/>
    <property type="molecule type" value="Genomic_DNA"/>
</dbReference>
<keyword evidence="2" id="KW-1185">Reference proteome</keyword>
<dbReference type="Proteomes" id="UP001501842">
    <property type="component" value="Unassembled WGS sequence"/>
</dbReference>
<protein>
    <recommendedName>
        <fullName evidence="3">Insertion element protein</fullName>
    </recommendedName>
</protein>
<evidence type="ECO:0008006" key="3">
    <source>
        <dbReference type="Google" id="ProtNLM"/>
    </source>
</evidence>
<reference evidence="1 2" key="1">
    <citation type="journal article" date="2019" name="Int. J. Syst. Evol. Microbiol.">
        <title>The Global Catalogue of Microorganisms (GCM) 10K type strain sequencing project: providing services to taxonomists for standard genome sequencing and annotation.</title>
        <authorList>
            <consortium name="The Broad Institute Genomics Platform"/>
            <consortium name="The Broad Institute Genome Sequencing Center for Infectious Disease"/>
            <person name="Wu L."/>
            <person name="Ma J."/>
        </authorList>
    </citation>
    <scope>NUCLEOTIDE SEQUENCE [LARGE SCALE GENOMIC DNA]</scope>
    <source>
        <strain evidence="1 2">JCM 8201</strain>
    </source>
</reference>
<comment type="caution">
    <text evidence="1">The sequence shown here is derived from an EMBL/GenBank/DDBJ whole genome shotgun (WGS) entry which is preliminary data.</text>
</comment>
<evidence type="ECO:0000313" key="2">
    <source>
        <dbReference type="Proteomes" id="UP001501842"/>
    </source>
</evidence>
<proteinExistence type="predicted"/>
<gene>
    <name evidence="1" type="ORF">GCM10010439_32910</name>
</gene>
<dbReference type="SUPFAM" id="SSF57783">
    <property type="entry name" value="Zinc beta-ribbon"/>
    <property type="match status" value="1"/>
</dbReference>
<organism evidence="1 2">
    <name type="scientific">Actinocorallia aurantiaca</name>
    <dbReference type="NCBI Taxonomy" id="46204"/>
    <lineage>
        <taxon>Bacteria</taxon>
        <taxon>Bacillati</taxon>
        <taxon>Actinomycetota</taxon>
        <taxon>Actinomycetes</taxon>
        <taxon>Streptosporangiales</taxon>
        <taxon>Thermomonosporaceae</taxon>
        <taxon>Actinocorallia</taxon>
    </lineage>
</organism>
<name>A0ABN3UAT9_9ACTN</name>
<dbReference type="RefSeq" id="WP_106399260.1">
    <property type="nucleotide sequence ID" value="NZ_BAAATZ010000012.1"/>
</dbReference>
<accession>A0ABN3UAT9</accession>
<evidence type="ECO:0000313" key="1">
    <source>
        <dbReference type="EMBL" id="GAA2727291.1"/>
    </source>
</evidence>